<dbReference type="Proteomes" id="UP000297014">
    <property type="component" value="Unassembled WGS sequence"/>
</dbReference>
<dbReference type="InterPro" id="IPR011006">
    <property type="entry name" value="CheY-like_superfamily"/>
</dbReference>
<feature type="domain" description="HTH araC/xylS-type" evidence="9">
    <location>
        <begin position="244"/>
        <end position="342"/>
    </location>
</feature>
<dbReference type="InterPro" id="IPR020449">
    <property type="entry name" value="Tscrpt_reg_AraC-type_HTH"/>
</dbReference>
<evidence type="ECO:0000313" key="12">
    <source>
        <dbReference type="EMBL" id="THG90252.1"/>
    </source>
</evidence>
<keyword evidence="2" id="KW-0963">Cytoplasm</keyword>
<dbReference type="Pfam" id="PF12833">
    <property type="entry name" value="HTH_18"/>
    <property type="match status" value="1"/>
</dbReference>
<dbReference type="InterPro" id="IPR051552">
    <property type="entry name" value="HptR"/>
</dbReference>
<dbReference type="PROSITE" id="PS50110">
    <property type="entry name" value="RESPONSE_REGULATORY"/>
    <property type="match status" value="1"/>
</dbReference>
<dbReference type="InterPro" id="IPR009057">
    <property type="entry name" value="Homeodomain-like_sf"/>
</dbReference>
<evidence type="ECO:0000256" key="3">
    <source>
        <dbReference type="ARBA" id="ARBA00022553"/>
    </source>
</evidence>
<keyword evidence="6" id="KW-0238">DNA-binding</keyword>
<keyword evidence="7" id="KW-0804">Transcription</keyword>
<dbReference type="PANTHER" id="PTHR42713">
    <property type="entry name" value="HISTIDINE KINASE-RELATED"/>
    <property type="match status" value="1"/>
</dbReference>
<dbReference type="OrthoDB" id="9788446at2"/>
<dbReference type="GO" id="GO:0043565">
    <property type="term" value="F:sequence-specific DNA binding"/>
    <property type="evidence" value="ECO:0007669"/>
    <property type="project" value="InterPro"/>
</dbReference>
<dbReference type="InterPro" id="IPR001789">
    <property type="entry name" value="Sig_transdc_resp-reg_receiver"/>
</dbReference>
<evidence type="ECO:0000259" key="10">
    <source>
        <dbReference type="PROSITE" id="PS50110"/>
    </source>
</evidence>
<keyword evidence="5" id="KW-0805">Transcription regulation</keyword>
<dbReference type="EMBL" id="ALPT02000020">
    <property type="protein sequence ID" value="KGA97824.1"/>
    <property type="molecule type" value="Genomic_DNA"/>
</dbReference>
<dbReference type="EMBL" id="JALP01000165">
    <property type="protein sequence ID" value="THG90252.1"/>
    <property type="molecule type" value="Genomic_DNA"/>
</dbReference>
<evidence type="ECO:0000256" key="1">
    <source>
        <dbReference type="ARBA" id="ARBA00004496"/>
    </source>
</evidence>
<comment type="caution">
    <text evidence="11">The sequence shown here is derived from an EMBL/GenBank/DDBJ whole genome shotgun (WGS) entry which is preliminary data.</text>
</comment>
<evidence type="ECO:0000313" key="13">
    <source>
        <dbReference type="Proteomes" id="UP000002754"/>
    </source>
</evidence>
<dbReference type="PRINTS" id="PR00032">
    <property type="entry name" value="HTHARAC"/>
</dbReference>
<evidence type="ECO:0000256" key="5">
    <source>
        <dbReference type="ARBA" id="ARBA00023015"/>
    </source>
</evidence>
<reference evidence="11 13" key="1">
    <citation type="journal article" date="2014" name="Genome Announc.">
        <title>Draft Genome Sequence of Bacillus alcalophilus AV1934, a Classic Alkaliphile Isolated from Human Feces in 1934.</title>
        <authorList>
            <person name="Attie O."/>
            <person name="Jayaprakash A."/>
            <person name="Shah H."/>
            <person name="Paulsen I.T."/>
            <person name="Morino M."/>
            <person name="Takahashi Y."/>
            <person name="Narumi I."/>
            <person name="Sachidanandam R."/>
            <person name="Satoh K."/>
            <person name="Ito M."/>
            <person name="Krulwich T.A."/>
        </authorList>
    </citation>
    <scope>NUCLEOTIDE SEQUENCE [LARGE SCALE GENOMIC DNA]</scope>
    <source>
        <strain evidence="11 13">AV1934</strain>
    </source>
</reference>
<organism evidence="11 13">
    <name type="scientific">Alkalihalobacillus alcalophilus ATCC 27647 = CGMCC 1.3604</name>
    <dbReference type="NCBI Taxonomy" id="1218173"/>
    <lineage>
        <taxon>Bacteria</taxon>
        <taxon>Bacillati</taxon>
        <taxon>Bacillota</taxon>
        <taxon>Bacilli</taxon>
        <taxon>Bacillales</taxon>
        <taxon>Bacillaceae</taxon>
        <taxon>Alkalihalobacillus</taxon>
    </lineage>
</organism>
<dbReference type="Gene3D" id="3.40.50.2300">
    <property type="match status" value="1"/>
</dbReference>
<proteinExistence type="predicted"/>
<gene>
    <name evidence="12" type="ORF">AJ85_11910</name>
    <name evidence="11" type="ORF">BALCAV_0207850</name>
</gene>
<dbReference type="eggNOG" id="COG2207">
    <property type="taxonomic scope" value="Bacteria"/>
</dbReference>
<evidence type="ECO:0000256" key="8">
    <source>
        <dbReference type="PROSITE-ProRule" id="PRU00169"/>
    </source>
</evidence>
<dbReference type="GO" id="GO:0000160">
    <property type="term" value="P:phosphorelay signal transduction system"/>
    <property type="evidence" value="ECO:0007669"/>
    <property type="project" value="UniProtKB-KW"/>
</dbReference>
<dbReference type="InterPro" id="IPR018060">
    <property type="entry name" value="HTH_AraC"/>
</dbReference>
<sequence>MKVLIIEDEPLIRKGLLKLLTQIKLEHFILTQLMECANAEEADYLLAEQRFDLIFTDIEMNEMNGLNLINKWKGKMNDTQWVIVSGYDRFDYAQQAIQFGVQEYLLKPVTKKKLSETVQRCLQNLEEKNDDFIGPSQVEHFIHSLETVIWDIDKKALDVLYDEWLQQVEDKRIRIKYYNDLLTHILEVLYRRISNKGSRLFQSFHWQIDVDTKEEANQTLYKKCLQLIHMIEQQRKGNELDPIEAAKQFIHKNLDQDVSLEEVAKKLGLNPSYFSHLFKKETGETFIAYRIRQRMELAKQLLLKKDVRVTDIPSLIGLNDHPHFTKTFKKYTGQTPSDYRMKMGVN</sequence>
<evidence type="ECO:0000256" key="7">
    <source>
        <dbReference type="ARBA" id="ARBA00023163"/>
    </source>
</evidence>
<evidence type="ECO:0000313" key="14">
    <source>
        <dbReference type="Proteomes" id="UP000297014"/>
    </source>
</evidence>
<evidence type="ECO:0000256" key="4">
    <source>
        <dbReference type="ARBA" id="ARBA00023012"/>
    </source>
</evidence>
<dbReference type="Pfam" id="PF00072">
    <property type="entry name" value="Response_reg"/>
    <property type="match status" value="1"/>
</dbReference>
<dbReference type="GO" id="GO:0005737">
    <property type="term" value="C:cytoplasm"/>
    <property type="evidence" value="ECO:0007669"/>
    <property type="project" value="UniProtKB-SubCell"/>
</dbReference>
<dbReference type="SUPFAM" id="SSF52172">
    <property type="entry name" value="CheY-like"/>
    <property type="match status" value="1"/>
</dbReference>
<reference evidence="12 14" key="2">
    <citation type="submission" date="2014-01" db="EMBL/GenBank/DDBJ databases">
        <title>Draft genome sequencing of Bacillus alcalophilus CGMCC 1.3604.</title>
        <authorList>
            <person name="Yang J."/>
            <person name="Diao L."/>
            <person name="Yang S."/>
        </authorList>
    </citation>
    <scope>NUCLEOTIDE SEQUENCE [LARGE SCALE GENOMIC DNA]</scope>
    <source>
        <strain evidence="12 14">CGMCC 1.3604</strain>
    </source>
</reference>
<protein>
    <recommendedName>
        <fullName evidence="15">AraC family transcriptional regulator</fullName>
    </recommendedName>
</protein>
<keyword evidence="4" id="KW-0902">Two-component regulatory system</keyword>
<dbReference type="PANTHER" id="PTHR42713:SF3">
    <property type="entry name" value="TRANSCRIPTIONAL REGULATORY PROTEIN HPTR"/>
    <property type="match status" value="1"/>
</dbReference>
<dbReference type="GO" id="GO:0003700">
    <property type="term" value="F:DNA-binding transcription factor activity"/>
    <property type="evidence" value="ECO:0007669"/>
    <property type="project" value="InterPro"/>
</dbReference>
<dbReference type="SUPFAM" id="SSF46689">
    <property type="entry name" value="Homeodomain-like"/>
    <property type="match status" value="2"/>
</dbReference>
<dbReference type="AlphaFoldDB" id="A0A094WJ68"/>
<evidence type="ECO:0000259" key="9">
    <source>
        <dbReference type="PROSITE" id="PS01124"/>
    </source>
</evidence>
<dbReference type="Proteomes" id="UP000002754">
    <property type="component" value="Unassembled WGS sequence"/>
</dbReference>
<comment type="subcellular location">
    <subcellularLocation>
        <location evidence="1">Cytoplasm</location>
    </subcellularLocation>
</comment>
<accession>A0A094WJ68</accession>
<evidence type="ECO:0008006" key="15">
    <source>
        <dbReference type="Google" id="ProtNLM"/>
    </source>
</evidence>
<dbReference type="RefSeq" id="WP_004427303.1">
    <property type="nucleotide sequence ID" value="NZ_ALPT02000020.1"/>
</dbReference>
<feature type="modified residue" description="4-aspartylphosphate" evidence="8">
    <location>
        <position position="57"/>
    </location>
</feature>
<dbReference type="SMART" id="SM00448">
    <property type="entry name" value="REC"/>
    <property type="match status" value="1"/>
</dbReference>
<dbReference type="eggNOG" id="COG4753">
    <property type="taxonomic scope" value="Bacteria"/>
</dbReference>
<keyword evidence="13" id="KW-1185">Reference proteome</keyword>
<evidence type="ECO:0000256" key="2">
    <source>
        <dbReference type="ARBA" id="ARBA00022490"/>
    </source>
</evidence>
<evidence type="ECO:0000256" key="6">
    <source>
        <dbReference type="ARBA" id="ARBA00023125"/>
    </source>
</evidence>
<dbReference type="SMART" id="SM00342">
    <property type="entry name" value="HTH_ARAC"/>
    <property type="match status" value="1"/>
</dbReference>
<dbReference type="Gene3D" id="1.10.10.60">
    <property type="entry name" value="Homeodomain-like"/>
    <property type="match status" value="2"/>
</dbReference>
<name>A0A094WJ68_ALKAL</name>
<dbReference type="CDD" id="cd17536">
    <property type="entry name" value="REC_YesN-like"/>
    <property type="match status" value="1"/>
</dbReference>
<keyword evidence="3 8" id="KW-0597">Phosphoprotein</keyword>
<feature type="domain" description="Response regulatory" evidence="10">
    <location>
        <begin position="2"/>
        <end position="122"/>
    </location>
</feature>
<dbReference type="PROSITE" id="PS01124">
    <property type="entry name" value="HTH_ARAC_FAMILY_2"/>
    <property type="match status" value="1"/>
</dbReference>
<evidence type="ECO:0000313" key="11">
    <source>
        <dbReference type="EMBL" id="KGA97824.1"/>
    </source>
</evidence>
<dbReference type="STRING" id="1218173.BALCAV_0207850"/>